<keyword evidence="3" id="KW-1185">Reference proteome</keyword>
<dbReference type="PROSITE" id="PS51216">
    <property type="entry name" value="NEBULIN"/>
    <property type="match status" value="2"/>
</dbReference>
<keyword evidence="1" id="KW-0677">Repeat</keyword>
<feature type="non-terminal residue" evidence="4">
    <location>
        <position position="189"/>
    </location>
</feature>
<dbReference type="Pfam" id="PF00880">
    <property type="entry name" value="Nebulin"/>
    <property type="match status" value="2"/>
</dbReference>
<dbReference type="GO" id="GO:0030018">
    <property type="term" value="C:Z disc"/>
    <property type="evidence" value="ECO:0007669"/>
    <property type="project" value="InterPro"/>
</dbReference>
<dbReference type="PRINTS" id="PR00510">
    <property type="entry name" value="NEBULIN"/>
</dbReference>
<proteinExistence type="predicted"/>
<name>A0A6I9MV43_9TELE</name>
<dbReference type="PANTHER" id="PTHR11039:SF37">
    <property type="entry name" value="NEBULIN"/>
    <property type="match status" value="1"/>
</dbReference>
<evidence type="ECO:0000256" key="1">
    <source>
        <dbReference type="ARBA" id="ARBA00022737"/>
    </source>
</evidence>
<dbReference type="GO" id="GO:0071691">
    <property type="term" value="P:cardiac muscle thin filament assembly"/>
    <property type="evidence" value="ECO:0007669"/>
    <property type="project" value="TreeGrafter"/>
</dbReference>
<accession>A0A6I9MV43</accession>
<dbReference type="SMART" id="SM00227">
    <property type="entry name" value="NEBU"/>
    <property type="match status" value="4"/>
</dbReference>
<evidence type="ECO:0000313" key="3">
    <source>
        <dbReference type="Proteomes" id="UP000504611"/>
    </source>
</evidence>
<dbReference type="GO" id="GO:0051015">
    <property type="term" value="F:actin filament binding"/>
    <property type="evidence" value="ECO:0007669"/>
    <property type="project" value="InterPro"/>
</dbReference>
<dbReference type="KEGG" id="ncc:104945872"/>
<keyword evidence="2" id="KW-0009">Actin-binding</keyword>
<dbReference type="PANTHER" id="PTHR11039">
    <property type="entry name" value="NEBULIN"/>
    <property type="match status" value="1"/>
</dbReference>
<evidence type="ECO:0000256" key="2">
    <source>
        <dbReference type="ARBA" id="ARBA00023203"/>
    </source>
</evidence>
<sequence length="189" mass="21586">MFNICLAFCLQCVYKADMEWLRGCGWMPAESVHHVKARNAQSILNERHYKQGAKDGFAKFTHVVDRPELILARVNAANLSDLKYKETFNAEKGHYIGSDDTPQLAHSREVGKNISEKTYKHQWDESKATGYKLDEKYIPLLIGKKGRDIISDAKYHELHEKVKGHYMAGTLVDFPEVMRCGGQEKNKGL</sequence>
<dbReference type="Proteomes" id="UP000504611">
    <property type="component" value="Unplaced"/>
</dbReference>
<dbReference type="OrthoDB" id="9295290at2759"/>
<dbReference type="AlphaFoldDB" id="A0A6I9MV43"/>
<gene>
    <name evidence="4" type="primary">LOC104945872</name>
</gene>
<dbReference type="GeneID" id="104945872"/>
<organism evidence="3 4">
    <name type="scientific">Notothenia coriiceps</name>
    <name type="common">black rockcod</name>
    <dbReference type="NCBI Taxonomy" id="8208"/>
    <lineage>
        <taxon>Eukaryota</taxon>
        <taxon>Metazoa</taxon>
        <taxon>Chordata</taxon>
        <taxon>Craniata</taxon>
        <taxon>Vertebrata</taxon>
        <taxon>Euteleostomi</taxon>
        <taxon>Actinopterygii</taxon>
        <taxon>Neopterygii</taxon>
        <taxon>Teleostei</taxon>
        <taxon>Neoteleostei</taxon>
        <taxon>Acanthomorphata</taxon>
        <taxon>Eupercaria</taxon>
        <taxon>Perciformes</taxon>
        <taxon>Notothenioidei</taxon>
        <taxon>Nototheniidae</taxon>
        <taxon>Notothenia</taxon>
    </lineage>
</organism>
<dbReference type="InterPro" id="IPR000900">
    <property type="entry name" value="Nebulin_repeat"/>
</dbReference>
<protein>
    <submittedName>
        <fullName evidence="4">Nebulin-like</fullName>
    </submittedName>
</protein>
<dbReference type="RefSeq" id="XP_010769904.1">
    <property type="nucleotide sequence ID" value="XM_010771602.1"/>
</dbReference>
<reference evidence="4" key="1">
    <citation type="submission" date="2025-08" db="UniProtKB">
        <authorList>
            <consortium name="RefSeq"/>
        </authorList>
    </citation>
    <scope>IDENTIFICATION</scope>
    <source>
        <tissue evidence="4">Muscle</tissue>
    </source>
</reference>
<dbReference type="InterPro" id="IPR013998">
    <property type="entry name" value="Nebulin-like"/>
</dbReference>
<dbReference type="InterPro" id="IPR055297">
    <property type="entry name" value="NEBU/NEBL"/>
</dbReference>
<evidence type="ECO:0000313" key="4">
    <source>
        <dbReference type="RefSeq" id="XP_010769904.1"/>
    </source>
</evidence>